<dbReference type="EMBL" id="ACZI02000003">
    <property type="protein sequence ID" value="EFV15118.1"/>
    <property type="molecule type" value="Genomic_DNA"/>
</dbReference>
<dbReference type="HOGENOM" id="CLU_054927_0_0_11"/>
<sequence length="300" mass="33515">MGQILDHIRSRVLGRAKVGSAKRRSEGLLEGAHLSMSHGRSQEYDDLRQYVQGDDIRDVDWKASARSGGLLVKRYIAQRQHRVQLVADVGREMLGRTPSGELKKDVVLNVLGVVGLNSAEQGDEIGLTYGDSRGANLVTRRRGENHLEMLLKTVLDHRAEHGGSSNLVTQLRQVRHHNRQRLVVFVVSDEPDMGEELLAELKLLASKHKVFWTIVQDEPLLPALAGQEGAVDVATGELLLPWSAIPRSVFAEFEREEQRRRADFEAKMQTVPVAWARISGTADIVRELTAMIRRSNHHGA</sequence>
<keyword evidence="3" id="KW-1185">Reference proteome</keyword>
<dbReference type="AlphaFoldDB" id="E5XKK6"/>
<gene>
    <name evidence="2" type="ORF">HMPREF9336_00025</name>
</gene>
<reference evidence="2 3" key="1">
    <citation type="journal article" date="2011" name="Stand. Genomic Sci.">
        <title>High quality draft genome sequence of Segniliparus rugosus CDC 945(T)= (ATCC BAA-974(T)).</title>
        <authorList>
            <person name="Earl A.M."/>
            <person name="Desjardins C.A."/>
            <person name="Fitzgerald M.G."/>
            <person name="Arachchi H.M."/>
            <person name="Zeng Q."/>
            <person name="Mehta T."/>
            <person name="Griggs A."/>
            <person name="Birren B.W."/>
            <person name="Toney N.C."/>
            <person name="Carr J."/>
            <person name="Posey J."/>
            <person name="Butler W.R."/>
        </authorList>
    </citation>
    <scope>NUCLEOTIDE SEQUENCE [LARGE SCALE GENOMIC DNA]</scope>
    <source>
        <strain evidence="3">ATCC BAA-974 / DSM 45345 / CCUG 50838 / CIP 108380 / JCM 13579 / CDC 945</strain>
    </source>
</reference>
<dbReference type="InterPro" id="IPR002881">
    <property type="entry name" value="DUF58"/>
</dbReference>
<organism evidence="2 3">
    <name type="scientific">Segniliparus rugosus (strain ATCC BAA-974 / DSM 45345 / CCUG 50838 / CIP 108380 / JCM 13579 / CDC 945)</name>
    <dbReference type="NCBI Taxonomy" id="679197"/>
    <lineage>
        <taxon>Bacteria</taxon>
        <taxon>Bacillati</taxon>
        <taxon>Actinomycetota</taxon>
        <taxon>Actinomycetes</taxon>
        <taxon>Mycobacteriales</taxon>
        <taxon>Segniliparaceae</taxon>
        <taxon>Segniliparus</taxon>
    </lineage>
</organism>
<dbReference type="Proteomes" id="UP000004816">
    <property type="component" value="Unassembled WGS sequence"/>
</dbReference>
<dbReference type="eggNOG" id="COG1721">
    <property type="taxonomic scope" value="Bacteria"/>
</dbReference>
<dbReference type="PANTHER" id="PTHR33608">
    <property type="entry name" value="BLL2464 PROTEIN"/>
    <property type="match status" value="1"/>
</dbReference>
<protein>
    <recommendedName>
        <fullName evidence="1">DUF58 domain-containing protein</fullName>
    </recommendedName>
</protein>
<dbReference type="PANTHER" id="PTHR33608:SF6">
    <property type="entry name" value="BLL2464 PROTEIN"/>
    <property type="match status" value="1"/>
</dbReference>
<dbReference type="OrthoDB" id="9776116at2"/>
<name>E5XKK6_SEGRC</name>
<accession>E5XKK6</accession>
<dbReference type="STRING" id="679197.HMPREF9336_00025"/>
<proteinExistence type="predicted"/>
<dbReference type="Pfam" id="PF01882">
    <property type="entry name" value="DUF58"/>
    <property type="match status" value="1"/>
</dbReference>
<evidence type="ECO:0000313" key="2">
    <source>
        <dbReference type="EMBL" id="EFV15118.1"/>
    </source>
</evidence>
<feature type="domain" description="DUF58" evidence="1">
    <location>
        <begin position="46"/>
        <end position="258"/>
    </location>
</feature>
<evidence type="ECO:0000313" key="3">
    <source>
        <dbReference type="Proteomes" id="UP000004816"/>
    </source>
</evidence>
<dbReference type="RefSeq" id="WP_007466614.1">
    <property type="nucleotide sequence ID" value="NZ_KI391954.1"/>
</dbReference>
<comment type="caution">
    <text evidence="2">The sequence shown here is derived from an EMBL/GenBank/DDBJ whole genome shotgun (WGS) entry which is preliminary data.</text>
</comment>
<evidence type="ECO:0000259" key="1">
    <source>
        <dbReference type="Pfam" id="PF01882"/>
    </source>
</evidence>